<feature type="transmembrane region" description="Helical" evidence="3">
    <location>
        <begin position="159"/>
        <end position="175"/>
    </location>
</feature>
<dbReference type="CDD" id="cd03386">
    <property type="entry name" value="PAP2_Aur1_like"/>
    <property type="match status" value="1"/>
</dbReference>
<dbReference type="SUPFAM" id="SSF52799">
    <property type="entry name" value="(Phosphotyrosine protein) phosphatases II"/>
    <property type="match status" value="1"/>
</dbReference>
<dbReference type="EMBL" id="NDXW01000001">
    <property type="protein sequence ID" value="RDH43910.1"/>
    <property type="molecule type" value="Genomic_DNA"/>
</dbReference>
<dbReference type="Pfam" id="PF00782">
    <property type="entry name" value="DSPc"/>
    <property type="match status" value="1"/>
</dbReference>
<dbReference type="AlphaFoldDB" id="A0A4P9VP66"/>
<evidence type="ECO:0000313" key="7">
    <source>
        <dbReference type="Proteomes" id="UP000257039"/>
    </source>
</evidence>
<evidence type="ECO:0000259" key="4">
    <source>
        <dbReference type="PROSITE" id="PS50054"/>
    </source>
</evidence>
<name>A0A4P9VP66_9GAMM</name>
<keyword evidence="2" id="KW-0904">Protein phosphatase</keyword>
<feature type="transmembrane region" description="Helical" evidence="3">
    <location>
        <begin position="249"/>
        <end position="273"/>
    </location>
</feature>
<comment type="caution">
    <text evidence="6">The sequence shown here is derived from an EMBL/GenBank/DDBJ whole genome shotgun (WGS) entry which is preliminary data.</text>
</comment>
<dbReference type="SMART" id="SM00195">
    <property type="entry name" value="DSPc"/>
    <property type="match status" value="1"/>
</dbReference>
<evidence type="ECO:0000259" key="5">
    <source>
        <dbReference type="PROSITE" id="PS50056"/>
    </source>
</evidence>
<keyword evidence="1" id="KW-0378">Hydrolase</keyword>
<evidence type="ECO:0000313" key="6">
    <source>
        <dbReference type="EMBL" id="RDH43910.1"/>
    </source>
</evidence>
<dbReference type="RefSeq" id="WP_094787143.1">
    <property type="nucleotide sequence ID" value="NZ_NDXW01000001.1"/>
</dbReference>
<dbReference type="PROSITE" id="PS00383">
    <property type="entry name" value="TYR_PHOSPHATASE_1"/>
    <property type="match status" value="1"/>
</dbReference>
<feature type="transmembrane region" description="Helical" evidence="3">
    <location>
        <begin position="12"/>
        <end position="31"/>
    </location>
</feature>
<dbReference type="GO" id="GO:0004721">
    <property type="term" value="F:phosphoprotein phosphatase activity"/>
    <property type="evidence" value="ECO:0007669"/>
    <property type="project" value="UniProtKB-KW"/>
</dbReference>
<feature type="transmembrane region" description="Helical" evidence="3">
    <location>
        <begin position="51"/>
        <end position="73"/>
    </location>
</feature>
<feature type="transmembrane region" description="Helical" evidence="3">
    <location>
        <begin position="220"/>
        <end position="243"/>
    </location>
</feature>
<feature type="transmembrane region" description="Helical" evidence="3">
    <location>
        <begin position="85"/>
        <end position="106"/>
    </location>
</feature>
<evidence type="ECO:0000256" key="1">
    <source>
        <dbReference type="ARBA" id="ARBA00022801"/>
    </source>
</evidence>
<keyword evidence="3" id="KW-0812">Transmembrane</keyword>
<dbReference type="PANTHER" id="PTHR47216">
    <property type="match status" value="1"/>
</dbReference>
<reference evidence="6 7" key="1">
    <citation type="submission" date="2017-04" db="EMBL/GenBank/DDBJ databases">
        <title>Draft genome sequence of Zooshikella ganghwensis VG4 isolated from Red Sea sediments.</title>
        <authorList>
            <person name="Rehman Z."/>
            <person name="Alam I."/>
            <person name="Kamau A."/>
            <person name="Bajic V."/>
            <person name="Leiknes T."/>
        </authorList>
    </citation>
    <scope>NUCLEOTIDE SEQUENCE [LARGE SCALE GENOMIC DNA]</scope>
    <source>
        <strain evidence="6 7">VG4</strain>
    </source>
</reference>
<gene>
    <name evidence="6" type="ORF">B9G39_10900</name>
</gene>
<feature type="domain" description="Tyrosine specific protein phosphatases" evidence="5">
    <location>
        <begin position="372"/>
        <end position="441"/>
    </location>
</feature>
<dbReference type="InterPro" id="IPR029021">
    <property type="entry name" value="Prot-tyrosine_phosphatase-like"/>
</dbReference>
<dbReference type="Gene3D" id="3.90.190.10">
    <property type="entry name" value="Protein tyrosine phosphatase superfamily"/>
    <property type="match status" value="1"/>
</dbReference>
<keyword evidence="7" id="KW-1185">Reference proteome</keyword>
<dbReference type="PROSITE" id="PS50056">
    <property type="entry name" value="TYR_PHOSPHATASE_2"/>
    <property type="match status" value="1"/>
</dbReference>
<dbReference type="PROSITE" id="PS50054">
    <property type="entry name" value="TYR_PHOSPHATASE_DUAL"/>
    <property type="match status" value="1"/>
</dbReference>
<keyword evidence="3" id="KW-0472">Membrane</keyword>
<accession>A0A4P9VP66</accession>
<dbReference type="InterPro" id="IPR020422">
    <property type="entry name" value="TYR_PHOSPHATASE_DUAL_dom"/>
</dbReference>
<dbReference type="Proteomes" id="UP000257039">
    <property type="component" value="Unassembled WGS sequence"/>
</dbReference>
<dbReference type="PANTHER" id="PTHR47216:SF4">
    <property type="entry name" value="OS01G0859400 PROTEIN"/>
    <property type="match status" value="1"/>
</dbReference>
<dbReference type="InterPro" id="IPR000387">
    <property type="entry name" value="Tyr_Pase_dom"/>
</dbReference>
<proteinExistence type="predicted"/>
<feature type="domain" description="Tyrosine-protein phosphatase" evidence="4">
    <location>
        <begin position="306"/>
        <end position="452"/>
    </location>
</feature>
<keyword evidence="3" id="KW-1133">Transmembrane helix</keyword>
<evidence type="ECO:0000256" key="2">
    <source>
        <dbReference type="ARBA" id="ARBA00022912"/>
    </source>
</evidence>
<dbReference type="InterPro" id="IPR016130">
    <property type="entry name" value="Tyr_Pase_AS"/>
</dbReference>
<sequence>MKNQHLFKQACYSLALLGPLFFISYGFANYVTSLRAPVSSVFFEWEKAIPVIPWMIIPYWSIDILFALSLFCCKSSQALFTLSKRLASAILIAVLCFLIYPLQFAFPRPEMGGLLGDLFNLLYAFDQPFNQAPSLHIALLVILWVHFLPLCYRLFKGLVNIWFSLILLSVLFTYQHHFIDIPTGLALGWFSCYLFPTINSSINNPHSKSAKYFSFWQWQGLIHSGYCIIYGLFALLCVGFSFINPPLTLILFWPACSLTIISLGYAGLGANIFQKNQGALQPAARWLLLPYHLGALLSWHWYTKNQPAYQEVDKQLSIGRRVKTSDLNNLEALKPLAIVDLASEYSEHPQLLNSQIPYLSLGIMDLTPPNKEQLLQATEFIHHYQQQGYHVLVHCALGYSRSAAVIIAYWLATGRVKTTDEAIRFLQELRPNTVLNQNFIHTLNSFNQSRKMETSTALLSKTISSPC</sequence>
<feature type="transmembrane region" description="Helical" evidence="3">
    <location>
        <begin position="135"/>
        <end position="152"/>
    </location>
</feature>
<protein>
    <submittedName>
        <fullName evidence="6">Serine/threonine protein phosphatase</fullName>
    </submittedName>
</protein>
<organism evidence="6 7">
    <name type="scientific">Zooshikella ganghwensis</name>
    <dbReference type="NCBI Taxonomy" id="202772"/>
    <lineage>
        <taxon>Bacteria</taxon>
        <taxon>Pseudomonadati</taxon>
        <taxon>Pseudomonadota</taxon>
        <taxon>Gammaproteobacteria</taxon>
        <taxon>Oceanospirillales</taxon>
        <taxon>Zooshikellaceae</taxon>
        <taxon>Zooshikella</taxon>
    </lineage>
</organism>
<dbReference type="InterPro" id="IPR000340">
    <property type="entry name" value="Dual-sp_phosphatase_cat-dom"/>
</dbReference>
<evidence type="ECO:0000256" key="3">
    <source>
        <dbReference type="SAM" id="Phobius"/>
    </source>
</evidence>